<evidence type="ECO:0000313" key="1">
    <source>
        <dbReference type="EMBL" id="KAK1858406.1"/>
    </source>
</evidence>
<dbReference type="EMBL" id="CM020618">
    <property type="protein sequence ID" value="KAK1858406.1"/>
    <property type="molecule type" value="Genomic_DNA"/>
</dbReference>
<name>A0ACC3BKC4_PYRYE</name>
<accession>A0ACC3BKC4</accession>
<gene>
    <name evidence="1" type="ORF">I4F81_001011</name>
</gene>
<sequence>MRRSRSSGAAGATLAAGSDSPCPPSLHRSGRKTKLHPLHRAAEAGQVRAVAALLEAGHAVDARMSCGHTPLCLAVVRGNVGMVRTLLDAGANVNARTEEDMTPLLLAAEKGTPAAMGQLLRADPPPNITAVNERTHTALMLAAWCNTPGVVAKLLEAGAAADTGMNWADSAGPGARVAPLYLAAEAGATAVVSLLLEATPPAPLEATAADGSTAALVAAQNGHAPALRALLNAGARADAVRAADDGNSGLHLAVMCDHLDAVPTLLAASTVNVAVTNVAGYTPLHVAAERPTAAASKLLLAAGAAVDATTPDGASALHLAAAAGEIMPLTCLLEADVATPATAAGARGALVPTVPRLAVKDGVSRGSGAPPRPPNVKPAEPSLCAADLTPRDLAAALAARATSGLSPPTVARLAAVLASAVVEEEASGAVALAAPVAETADRLLRDYPRTVAGQIPWGVLTAVRSALAGMQAAEGGRAWGLGVCARDGAPGAPRAGWPPRR</sequence>
<evidence type="ECO:0000313" key="2">
    <source>
        <dbReference type="Proteomes" id="UP000798662"/>
    </source>
</evidence>
<protein>
    <submittedName>
        <fullName evidence="1">Uncharacterized protein</fullName>
    </submittedName>
</protein>
<organism evidence="1 2">
    <name type="scientific">Pyropia yezoensis</name>
    <name type="common">Susabi-nori</name>
    <name type="synonym">Porphyra yezoensis</name>
    <dbReference type="NCBI Taxonomy" id="2788"/>
    <lineage>
        <taxon>Eukaryota</taxon>
        <taxon>Rhodophyta</taxon>
        <taxon>Bangiophyceae</taxon>
        <taxon>Bangiales</taxon>
        <taxon>Bangiaceae</taxon>
        <taxon>Pyropia</taxon>
    </lineage>
</organism>
<comment type="caution">
    <text evidence="1">The sequence shown here is derived from an EMBL/GenBank/DDBJ whole genome shotgun (WGS) entry which is preliminary data.</text>
</comment>
<reference evidence="1" key="1">
    <citation type="submission" date="2019-11" db="EMBL/GenBank/DDBJ databases">
        <title>Nori genome reveals adaptations in red seaweeds to the harsh intertidal environment.</title>
        <authorList>
            <person name="Wang D."/>
            <person name="Mao Y."/>
        </authorList>
    </citation>
    <scope>NUCLEOTIDE SEQUENCE</scope>
    <source>
        <tissue evidence="1">Gametophyte</tissue>
    </source>
</reference>
<keyword evidence="2" id="KW-1185">Reference proteome</keyword>
<proteinExistence type="predicted"/>
<dbReference type="Proteomes" id="UP000798662">
    <property type="component" value="Chromosome 1"/>
</dbReference>